<dbReference type="PANTHER" id="PTHR10457:SF7">
    <property type="entry name" value="GALACTOKINASE-RELATED"/>
    <property type="match status" value="1"/>
</dbReference>
<keyword evidence="8" id="KW-0119">Carbohydrate metabolism</keyword>
<evidence type="ECO:0000313" key="12">
    <source>
        <dbReference type="EMBL" id="CAJ0571704.1"/>
    </source>
</evidence>
<keyword evidence="6" id="KW-0067">ATP-binding</keyword>
<dbReference type="PIRSF" id="PIRSF000530">
    <property type="entry name" value="Galactokinase"/>
    <property type="match status" value="1"/>
</dbReference>
<dbReference type="Pfam" id="PF00288">
    <property type="entry name" value="GHMP_kinases_N"/>
    <property type="match status" value="1"/>
</dbReference>
<dbReference type="GO" id="GO:0004335">
    <property type="term" value="F:galactokinase activity"/>
    <property type="evidence" value="ECO:0007669"/>
    <property type="project" value="InterPro"/>
</dbReference>
<dbReference type="SUPFAM" id="SSF55060">
    <property type="entry name" value="GHMP Kinase, C-terminal domain"/>
    <property type="match status" value="1"/>
</dbReference>
<evidence type="ECO:0000256" key="4">
    <source>
        <dbReference type="ARBA" id="ARBA00022741"/>
    </source>
</evidence>
<dbReference type="EMBL" id="CATQJA010002579">
    <property type="protein sequence ID" value="CAJ0571704.1"/>
    <property type="molecule type" value="Genomic_DNA"/>
</dbReference>
<comment type="similarity">
    <text evidence="1">Belongs to the GHMP kinase family. GalK subfamily.</text>
</comment>
<dbReference type="GO" id="GO:0046872">
    <property type="term" value="F:metal ion binding"/>
    <property type="evidence" value="ECO:0007669"/>
    <property type="project" value="UniProtKB-KW"/>
</dbReference>
<dbReference type="FunFam" id="3.30.70.890:FF:000001">
    <property type="entry name" value="Galactokinase"/>
    <property type="match status" value="1"/>
</dbReference>
<dbReference type="NCBIfam" id="TIGR00131">
    <property type="entry name" value="gal_kin"/>
    <property type="match status" value="1"/>
</dbReference>
<dbReference type="Pfam" id="PF08544">
    <property type="entry name" value="GHMP_kinases_C"/>
    <property type="match status" value="1"/>
</dbReference>
<keyword evidence="5" id="KW-0418">Kinase</keyword>
<accession>A0AA36CMA7</accession>
<feature type="domain" description="GHMP kinase N-terminal" evidence="9">
    <location>
        <begin position="181"/>
        <end position="252"/>
    </location>
</feature>
<dbReference type="InterPro" id="IPR036554">
    <property type="entry name" value="GHMP_kinase_C_sf"/>
</dbReference>
<dbReference type="PROSITE" id="PS00627">
    <property type="entry name" value="GHMP_KINASES_ATP"/>
    <property type="match status" value="1"/>
</dbReference>
<dbReference type="Pfam" id="PF10509">
    <property type="entry name" value="GalKase_gal_bdg"/>
    <property type="match status" value="1"/>
</dbReference>
<dbReference type="InterPro" id="IPR014721">
    <property type="entry name" value="Ribsml_uS5_D2-typ_fold_subgr"/>
</dbReference>
<gene>
    <name evidence="12" type="ORF">MSPICULIGERA_LOCUS10104</name>
</gene>
<dbReference type="PRINTS" id="PR00959">
    <property type="entry name" value="MEVGALKINASE"/>
</dbReference>
<dbReference type="Gene3D" id="3.30.230.10">
    <property type="match status" value="1"/>
</dbReference>
<keyword evidence="4" id="KW-0547">Nucleotide-binding</keyword>
<dbReference type="SUPFAM" id="SSF54211">
    <property type="entry name" value="Ribosomal protein S5 domain 2-like"/>
    <property type="match status" value="1"/>
</dbReference>
<evidence type="ECO:0000259" key="11">
    <source>
        <dbReference type="Pfam" id="PF10509"/>
    </source>
</evidence>
<dbReference type="InterPro" id="IPR020568">
    <property type="entry name" value="Ribosomal_Su5_D2-typ_SF"/>
</dbReference>
<dbReference type="InterPro" id="IPR006203">
    <property type="entry name" value="GHMP_knse_ATP-bd_CS"/>
</dbReference>
<name>A0AA36CMA7_9BILA</name>
<evidence type="ECO:0000256" key="3">
    <source>
        <dbReference type="ARBA" id="ARBA00022723"/>
    </source>
</evidence>
<evidence type="ECO:0000259" key="10">
    <source>
        <dbReference type="Pfam" id="PF08544"/>
    </source>
</evidence>
<sequence length="458" mass="51155">MRRGGWPIRKISQGSFDAFLGTSPAGCEWKRAIREISIEHLLDEKELLDSIMANEEVERHPDSKETNLLKKAVLHEAFTHFDMVFKNAKYEELKVGISPGRVNLIGDHVDYVDGFVLPIALPLYTVALGRPAPPGHRYTRIHASYTGEFVDLRHDIDYHQNKELVPKWARYILGIFALHKPDFPLDVVIHSNIPVGAGLSSSAAVELALYYLFDQFNKVHLTTEKVAMLCQKAEHEFAGVPCGIMDQFVCSLAHAGHALKIDCSNLAYDRIPLEITRDATFVVVDSRVKHSLAAGEYAKRRQAVEQTLQAIMGAKSWRDVTEKKLEEYYAELSHEERDCGMHVLGEIRRTEEAATALLSNNIKLFGELMWESHDSLKNLYKVSCIELDELVDISKGCEDVWGARMTGGGFGGCIVALVKKSGVNGFKKLIEEKYSGSPHFFDGIPVNGAGTLDPNAFL</sequence>
<dbReference type="GO" id="GO:0006012">
    <property type="term" value="P:galactose metabolic process"/>
    <property type="evidence" value="ECO:0007669"/>
    <property type="project" value="InterPro"/>
</dbReference>
<keyword evidence="13" id="KW-1185">Reference proteome</keyword>
<proteinExistence type="inferred from homology"/>
<dbReference type="Proteomes" id="UP001177023">
    <property type="component" value="Unassembled WGS sequence"/>
</dbReference>
<evidence type="ECO:0000256" key="2">
    <source>
        <dbReference type="ARBA" id="ARBA00022679"/>
    </source>
</evidence>
<keyword evidence="7" id="KW-0460">Magnesium</keyword>
<dbReference type="InterPro" id="IPR019741">
    <property type="entry name" value="Galactokinase_CS"/>
</dbReference>
<organism evidence="12 13">
    <name type="scientific">Mesorhabditis spiculigera</name>
    <dbReference type="NCBI Taxonomy" id="96644"/>
    <lineage>
        <taxon>Eukaryota</taxon>
        <taxon>Metazoa</taxon>
        <taxon>Ecdysozoa</taxon>
        <taxon>Nematoda</taxon>
        <taxon>Chromadorea</taxon>
        <taxon>Rhabditida</taxon>
        <taxon>Rhabditina</taxon>
        <taxon>Rhabditomorpha</taxon>
        <taxon>Rhabditoidea</taxon>
        <taxon>Rhabditidae</taxon>
        <taxon>Mesorhabditinae</taxon>
        <taxon>Mesorhabditis</taxon>
    </lineage>
</organism>
<dbReference type="InterPro" id="IPR000705">
    <property type="entry name" value="Galactokinase"/>
</dbReference>
<evidence type="ECO:0000256" key="1">
    <source>
        <dbReference type="ARBA" id="ARBA00006566"/>
    </source>
</evidence>
<comment type="caution">
    <text evidence="12">The sequence shown here is derived from an EMBL/GenBank/DDBJ whole genome shotgun (WGS) entry which is preliminary data.</text>
</comment>
<protein>
    <recommendedName>
        <fullName evidence="14">Galactokinase</fullName>
    </recommendedName>
</protein>
<dbReference type="PRINTS" id="PR00473">
    <property type="entry name" value="GALCTOKINASE"/>
</dbReference>
<dbReference type="PANTHER" id="PTHR10457">
    <property type="entry name" value="MEVALONATE KINASE/GALACTOKINASE"/>
    <property type="match status" value="1"/>
</dbReference>
<dbReference type="InterPro" id="IPR006204">
    <property type="entry name" value="GHMP_kinase_N_dom"/>
</dbReference>
<dbReference type="PROSITE" id="PS00106">
    <property type="entry name" value="GALACTOKINASE"/>
    <property type="match status" value="1"/>
</dbReference>
<dbReference type="AlphaFoldDB" id="A0AA36CMA7"/>
<dbReference type="GO" id="GO:0005524">
    <property type="term" value="F:ATP binding"/>
    <property type="evidence" value="ECO:0007669"/>
    <property type="project" value="UniProtKB-KW"/>
</dbReference>
<evidence type="ECO:0000313" key="13">
    <source>
        <dbReference type="Proteomes" id="UP001177023"/>
    </source>
</evidence>
<evidence type="ECO:0000256" key="7">
    <source>
        <dbReference type="ARBA" id="ARBA00022842"/>
    </source>
</evidence>
<evidence type="ECO:0000256" key="6">
    <source>
        <dbReference type="ARBA" id="ARBA00022840"/>
    </source>
</evidence>
<evidence type="ECO:0000259" key="9">
    <source>
        <dbReference type="Pfam" id="PF00288"/>
    </source>
</evidence>
<evidence type="ECO:0008006" key="14">
    <source>
        <dbReference type="Google" id="ProtNLM"/>
    </source>
</evidence>
<keyword evidence="2" id="KW-0808">Transferase</keyword>
<dbReference type="InterPro" id="IPR006206">
    <property type="entry name" value="Mevalonate/galactokinase"/>
</dbReference>
<dbReference type="InterPro" id="IPR019539">
    <property type="entry name" value="GalKase_N"/>
</dbReference>
<keyword evidence="3" id="KW-0479">Metal-binding</keyword>
<evidence type="ECO:0000256" key="8">
    <source>
        <dbReference type="ARBA" id="ARBA00023277"/>
    </source>
</evidence>
<evidence type="ECO:0000256" key="5">
    <source>
        <dbReference type="ARBA" id="ARBA00022777"/>
    </source>
</evidence>
<reference evidence="12" key="1">
    <citation type="submission" date="2023-06" db="EMBL/GenBank/DDBJ databases">
        <authorList>
            <person name="Delattre M."/>
        </authorList>
    </citation>
    <scope>NUCLEOTIDE SEQUENCE</scope>
    <source>
        <strain evidence="12">AF72</strain>
    </source>
</reference>
<dbReference type="Gene3D" id="3.30.70.890">
    <property type="entry name" value="GHMP kinase, C-terminal domain"/>
    <property type="match status" value="1"/>
</dbReference>
<feature type="non-terminal residue" evidence="12">
    <location>
        <position position="1"/>
    </location>
</feature>
<feature type="domain" description="GHMP kinase C-terminal" evidence="10">
    <location>
        <begin position="354"/>
        <end position="420"/>
    </location>
</feature>
<feature type="domain" description="Galactokinase N-terminal" evidence="11">
    <location>
        <begin position="85"/>
        <end position="131"/>
    </location>
</feature>
<dbReference type="InterPro" id="IPR013750">
    <property type="entry name" value="GHMP_kinase_C_dom"/>
</dbReference>
<dbReference type="GO" id="GO:0005829">
    <property type="term" value="C:cytosol"/>
    <property type="evidence" value="ECO:0007669"/>
    <property type="project" value="TreeGrafter"/>
</dbReference>